<dbReference type="GO" id="GO:0051538">
    <property type="term" value="F:3 iron, 4 sulfur cluster binding"/>
    <property type="evidence" value="ECO:0007669"/>
    <property type="project" value="UniProtKB-KW"/>
</dbReference>
<evidence type="ECO:0000256" key="11">
    <source>
        <dbReference type="ARBA" id="ARBA00023014"/>
    </source>
</evidence>
<dbReference type="PANTHER" id="PTHR30013">
    <property type="entry name" value="NIFE / NIFESE HYDROGENASE SMALL SUBUNIT FAMILY MEMBER"/>
    <property type="match status" value="1"/>
</dbReference>
<evidence type="ECO:0000256" key="4">
    <source>
        <dbReference type="ARBA" id="ARBA00011771"/>
    </source>
</evidence>
<keyword evidence="18" id="KW-1185">Reference proteome</keyword>
<feature type="binding site" evidence="13">
    <location>
        <position position="192"/>
    </location>
    <ligand>
        <name>[4Fe-4S] cluster</name>
        <dbReference type="ChEBI" id="CHEBI:49883"/>
        <label>1</label>
    </ligand>
</feature>
<keyword evidence="10 13" id="KW-0408">Iron</keyword>
<evidence type="ECO:0000259" key="16">
    <source>
        <dbReference type="Pfam" id="PF14720"/>
    </source>
</evidence>
<dbReference type="STRING" id="1390249.BHU72_10380"/>
<feature type="transmembrane region" description="Helical" evidence="14">
    <location>
        <begin position="324"/>
        <end position="346"/>
    </location>
</feature>
<evidence type="ECO:0000256" key="10">
    <source>
        <dbReference type="ARBA" id="ARBA00023004"/>
    </source>
</evidence>
<dbReference type="EMBL" id="MJAT01000002">
    <property type="protein sequence ID" value="OEH86692.1"/>
    <property type="molecule type" value="Genomic_DNA"/>
</dbReference>
<gene>
    <name evidence="17" type="ORF">BHU72_10380</name>
</gene>
<feature type="binding site" evidence="13">
    <location>
        <position position="61"/>
    </location>
    <ligand>
        <name>[4Fe-4S] cluster</name>
        <dbReference type="ChEBI" id="CHEBI:49883"/>
        <label>1</label>
    </ligand>
</feature>
<feature type="binding site" evidence="13">
    <location>
        <position position="294"/>
    </location>
    <ligand>
        <name>[3Fe-4S] cluster</name>
        <dbReference type="ChEBI" id="CHEBI:21137"/>
    </ligand>
</feature>
<dbReference type="GO" id="GO:0046872">
    <property type="term" value="F:metal ion binding"/>
    <property type="evidence" value="ECO:0007669"/>
    <property type="project" value="UniProtKB-KW"/>
</dbReference>
<comment type="cofactor">
    <cofactor evidence="1">
        <name>[4Fe-4S] cluster</name>
        <dbReference type="ChEBI" id="CHEBI:49883"/>
    </cofactor>
</comment>
<evidence type="ECO:0000259" key="15">
    <source>
        <dbReference type="Pfam" id="PF01058"/>
    </source>
</evidence>
<evidence type="ECO:0000256" key="3">
    <source>
        <dbReference type="ARBA" id="ARBA00006605"/>
    </source>
</evidence>
<dbReference type="GO" id="GO:0051539">
    <property type="term" value="F:4 iron, 4 sulfur cluster binding"/>
    <property type="evidence" value="ECO:0007669"/>
    <property type="project" value="UniProtKB-KW"/>
</dbReference>
<dbReference type="PROSITE" id="PS51318">
    <property type="entry name" value="TAT"/>
    <property type="match status" value="1"/>
</dbReference>
<feature type="binding site" evidence="13">
    <location>
        <position position="291"/>
    </location>
    <ligand>
        <name>[3Fe-4S] cluster</name>
        <dbReference type="ChEBI" id="CHEBI:21137"/>
    </ligand>
</feature>
<feature type="binding site" evidence="13">
    <location>
        <position position="159"/>
    </location>
    <ligand>
        <name>[4Fe-4S] cluster</name>
        <dbReference type="ChEBI" id="CHEBI:49883"/>
        <label>1</label>
    </ligand>
</feature>
<comment type="subunit">
    <text evidence="4">Heterodimer of a large and a small subunit.</text>
</comment>
<dbReference type="GO" id="GO:0008901">
    <property type="term" value="F:ferredoxin hydrogenase activity"/>
    <property type="evidence" value="ECO:0007669"/>
    <property type="project" value="InterPro"/>
</dbReference>
<dbReference type="Gene3D" id="3.40.50.700">
    <property type="entry name" value="NADH:ubiquinone oxidoreductase-like, 20kDa subunit"/>
    <property type="match status" value="1"/>
</dbReference>
<name>A0A1E5L959_9FIRM</name>
<accession>A0A1E5L959</accession>
<keyword evidence="6 13" id="KW-0004">4Fe-4S</keyword>
<dbReference type="Proteomes" id="UP000095255">
    <property type="component" value="Unassembled WGS sequence"/>
</dbReference>
<protein>
    <recommendedName>
        <fullName evidence="19">[NiFe] hydrogenase small subunit HydA</fullName>
    </recommendedName>
</protein>
<keyword evidence="14" id="KW-1133">Transmembrane helix</keyword>
<dbReference type="Gene3D" id="4.10.480.10">
    <property type="entry name" value="Cytochrome-c3 hydrogenase, C-terminal domain"/>
    <property type="match status" value="1"/>
</dbReference>
<evidence type="ECO:0000313" key="17">
    <source>
        <dbReference type="EMBL" id="OEH86692.1"/>
    </source>
</evidence>
<dbReference type="GO" id="GO:0044569">
    <property type="term" value="C:[Ni-Fe] hydrogenase complex"/>
    <property type="evidence" value="ECO:0007669"/>
    <property type="project" value="TreeGrafter"/>
</dbReference>
<feature type="domain" description="Cytochrome-c3 hydrogenase C-terminal" evidence="16">
    <location>
        <begin position="224"/>
        <end position="303"/>
    </location>
</feature>
<evidence type="ECO:0000256" key="13">
    <source>
        <dbReference type="PIRSR" id="PIRSR000310-1"/>
    </source>
</evidence>
<dbReference type="PANTHER" id="PTHR30013:SF6">
    <property type="entry name" value="HYDROGENASE-1 SMALL CHAIN"/>
    <property type="match status" value="1"/>
</dbReference>
<keyword evidence="13" id="KW-0003">3Fe-4S</keyword>
<dbReference type="InterPro" id="IPR037148">
    <property type="entry name" value="NiFe-Hase_small_C_sf"/>
</dbReference>
<feature type="binding site" evidence="13">
    <location>
        <position position="272"/>
    </location>
    <ligand>
        <name>[3Fe-4S] cluster</name>
        <dbReference type="ChEBI" id="CHEBI:21137"/>
    </ligand>
</feature>
<feature type="binding site" evidence="13">
    <location>
        <position position="257"/>
    </location>
    <ligand>
        <name>[4Fe-4S] cluster</name>
        <dbReference type="ChEBI" id="CHEBI:49883"/>
        <label>2</label>
    </ligand>
</feature>
<dbReference type="AlphaFoldDB" id="A0A1E5L959"/>
<evidence type="ECO:0000256" key="8">
    <source>
        <dbReference type="ARBA" id="ARBA00022729"/>
    </source>
</evidence>
<feature type="binding site" evidence="13">
    <location>
        <position position="229"/>
    </location>
    <ligand>
        <name>[4Fe-4S] cluster</name>
        <dbReference type="ChEBI" id="CHEBI:49883"/>
        <label>2</label>
    </ligand>
</feature>
<dbReference type="Pfam" id="PF14720">
    <property type="entry name" value="NiFe_hyd_SSU_C"/>
    <property type="match status" value="1"/>
</dbReference>
<feature type="domain" description="NADH:ubiquinone oxidoreductase-like 20kDa subunit" evidence="15">
    <location>
        <begin position="61"/>
        <end position="206"/>
    </location>
</feature>
<evidence type="ECO:0000256" key="6">
    <source>
        <dbReference type="ARBA" id="ARBA00022485"/>
    </source>
</evidence>
<keyword evidence="9" id="KW-0560">Oxidoreductase</keyword>
<dbReference type="InterPro" id="IPR006137">
    <property type="entry name" value="NADH_UbQ_OxRdtase-like_20kDa"/>
</dbReference>
<keyword evidence="8" id="KW-0732">Signal</keyword>
<dbReference type="Pfam" id="PF01058">
    <property type="entry name" value="Oxidored_q6"/>
    <property type="match status" value="1"/>
</dbReference>
<dbReference type="InterPro" id="IPR001821">
    <property type="entry name" value="NiFe_hydrogenase_ssu"/>
</dbReference>
<organism evidence="17 18">
    <name type="scientific">Desulfuribacillus stibiiarsenatis</name>
    <dbReference type="NCBI Taxonomy" id="1390249"/>
    <lineage>
        <taxon>Bacteria</taxon>
        <taxon>Bacillati</taxon>
        <taxon>Bacillota</taxon>
        <taxon>Desulfuribacillia</taxon>
        <taxon>Desulfuribacillales</taxon>
        <taxon>Desulfuribacillaceae</taxon>
        <taxon>Desulfuribacillus</taxon>
    </lineage>
</organism>
<reference evidence="17 18" key="1">
    <citation type="submission" date="2016-09" db="EMBL/GenBank/DDBJ databases">
        <title>Desulfuribacillus arsenicus sp. nov., an obligately anaerobic, dissimilatory arsenic- and antimonate-reducing bacterium isolated from anoxic sediments.</title>
        <authorList>
            <person name="Abin C.A."/>
            <person name="Hollibaugh J.T."/>
        </authorList>
    </citation>
    <scope>NUCLEOTIDE SEQUENCE [LARGE SCALE GENOMIC DNA]</scope>
    <source>
        <strain evidence="17 18">MLFW-2</strain>
    </source>
</reference>
<keyword evidence="11 13" id="KW-0411">Iron-sulfur</keyword>
<keyword evidence="7 13" id="KW-0479">Metal-binding</keyword>
<dbReference type="InterPro" id="IPR037024">
    <property type="entry name" value="NiFe_Hase_small_N_sf"/>
</dbReference>
<dbReference type="NCBIfam" id="TIGR00391">
    <property type="entry name" value="hydA"/>
    <property type="match status" value="1"/>
</dbReference>
<sequence>MLKETFYEYVQKRGISRKDFLKFCTAITAMMGLDASLTPKVVEALETKERIPVIYKHFQECTGCSESFIRTAHPVVADLILDMISLDYHDTLMAAAGHQAREAAHMTKEKYKGGYILACEGSIPLADGGIHSMVDGKTQLELFREYEKDCMAIIAYGSCAAFGNVQAAHPNPTQATPIYKLTNKPVINVPGCPPIAEVMAGVITHILTFGIPELDIRKRPKVFYRHRIHDNCQRRPFFDAGMFVESFDDEGAKLGWCLYKMGCKGPVTYNSCANMKWNEGTCWPVESGNPCLGCSEDNFWDFGPMFTTLAQVPGTNIIYNPDKVGAAVVGAAAAGVAVHAAATVVVEKMKKDKDTTTSVADQQNKGVSK</sequence>
<dbReference type="GO" id="GO:0009055">
    <property type="term" value="F:electron transfer activity"/>
    <property type="evidence" value="ECO:0007669"/>
    <property type="project" value="TreeGrafter"/>
</dbReference>
<dbReference type="OrthoDB" id="9766729at2"/>
<dbReference type="InterPro" id="IPR006311">
    <property type="entry name" value="TAT_signal"/>
</dbReference>
<keyword evidence="14" id="KW-0812">Transmembrane</keyword>
<evidence type="ECO:0008006" key="19">
    <source>
        <dbReference type="Google" id="ProtNLM"/>
    </source>
</evidence>
<evidence type="ECO:0000256" key="7">
    <source>
        <dbReference type="ARBA" id="ARBA00022723"/>
    </source>
</evidence>
<feature type="binding site" evidence="13">
    <location>
        <position position="232"/>
    </location>
    <ligand>
        <name>[4Fe-4S] cluster</name>
        <dbReference type="ChEBI" id="CHEBI:49883"/>
        <label>2</label>
    </ligand>
</feature>
<dbReference type="PRINTS" id="PR00614">
    <property type="entry name" value="NIHGNASESMLL"/>
</dbReference>
<feature type="binding site" evidence="13">
    <location>
        <position position="263"/>
    </location>
    <ligand>
        <name>[4Fe-4S] cluster</name>
        <dbReference type="ChEBI" id="CHEBI:49883"/>
        <label>2</label>
    </ligand>
</feature>
<proteinExistence type="inferred from homology"/>
<comment type="similarity">
    <text evidence="3">Belongs to the [NiFe]/[NiFeSe] hydrogenase small subunit family.</text>
</comment>
<feature type="binding site" evidence="13">
    <location>
        <position position="64"/>
    </location>
    <ligand>
        <name>[4Fe-4S] cluster</name>
        <dbReference type="ChEBI" id="CHEBI:49883"/>
        <label>1</label>
    </ligand>
</feature>
<evidence type="ECO:0000256" key="2">
    <source>
        <dbReference type="ARBA" id="ARBA00004236"/>
    </source>
</evidence>
<evidence type="ECO:0000313" key="18">
    <source>
        <dbReference type="Proteomes" id="UP000095255"/>
    </source>
</evidence>
<evidence type="ECO:0000256" key="12">
    <source>
        <dbReference type="ARBA" id="ARBA00023136"/>
    </source>
</evidence>
<dbReference type="GO" id="GO:0005886">
    <property type="term" value="C:plasma membrane"/>
    <property type="evidence" value="ECO:0007669"/>
    <property type="project" value="UniProtKB-SubCell"/>
</dbReference>
<dbReference type="SUPFAM" id="SSF56770">
    <property type="entry name" value="HydA/Nqo6-like"/>
    <property type="match status" value="1"/>
</dbReference>
<evidence type="ECO:0000256" key="1">
    <source>
        <dbReference type="ARBA" id="ARBA00001966"/>
    </source>
</evidence>
<dbReference type="GO" id="GO:0009061">
    <property type="term" value="P:anaerobic respiration"/>
    <property type="evidence" value="ECO:0007669"/>
    <property type="project" value="TreeGrafter"/>
</dbReference>
<keyword evidence="12 14" id="KW-0472">Membrane</keyword>
<dbReference type="InterPro" id="IPR027394">
    <property type="entry name" value="Cytochrome-c3_hydrogenase_C"/>
</dbReference>
<dbReference type="PIRSF" id="PIRSF000310">
    <property type="entry name" value="NiFe_hyd_ssu"/>
    <property type="match status" value="1"/>
</dbReference>
<comment type="subcellular location">
    <subcellularLocation>
        <location evidence="2">Cell membrane</location>
    </subcellularLocation>
</comment>
<dbReference type="GO" id="GO:0009375">
    <property type="term" value="C:ferredoxin hydrogenase complex"/>
    <property type="evidence" value="ECO:0007669"/>
    <property type="project" value="InterPro"/>
</dbReference>
<evidence type="ECO:0000256" key="14">
    <source>
        <dbReference type="SAM" id="Phobius"/>
    </source>
</evidence>
<comment type="caution">
    <text evidence="17">The sequence shown here is derived from an EMBL/GenBank/DDBJ whole genome shotgun (WGS) entry which is preliminary data.</text>
</comment>
<evidence type="ECO:0000256" key="5">
    <source>
        <dbReference type="ARBA" id="ARBA00022475"/>
    </source>
</evidence>
<evidence type="ECO:0000256" key="9">
    <source>
        <dbReference type="ARBA" id="ARBA00023002"/>
    </source>
</evidence>
<keyword evidence="5" id="KW-1003">Cell membrane</keyword>